<evidence type="ECO:0000313" key="15">
    <source>
        <dbReference type="Proteomes" id="UP000503003"/>
    </source>
</evidence>
<keyword evidence="10 12" id="KW-0472">Membrane</keyword>
<evidence type="ECO:0000256" key="7">
    <source>
        <dbReference type="ARBA" id="ARBA00022842"/>
    </source>
</evidence>
<feature type="transmembrane region" description="Helical" evidence="12">
    <location>
        <begin position="183"/>
        <end position="200"/>
    </location>
</feature>
<dbReference type="Pfam" id="PF00953">
    <property type="entry name" value="Glycos_transf_4"/>
    <property type="match status" value="1"/>
</dbReference>
<comment type="pathway">
    <text evidence="12">Bacterial outer membrane biogenesis; LPS O-antigen biosynthesis.</text>
</comment>
<feature type="transmembrane region" description="Helical" evidence="12">
    <location>
        <begin position="286"/>
        <end position="308"/>
    </location>
</feature>
<dbReference type="GO" id="GO:0030145">
    <property type="term" value="F:manganese ion binding"/>
    <property type="evidence" value="ECO:0007669"/>
    <property type="project" value="InterPro"/>
</dbReference>
<feature type="transmembrane region" description="Helical" evidence="12">
    <location>
        <begin position="320"/>
        <end position="340"/>
    </location>
</feature>
<dbReference type="InterPro" id="IPR000715">
    <property type="entry name" value="Glycosyl_transferase_4"/>
</dbReference>
<evidence type="ECO:0000313" key="14">
    <source>
        <dbReference type="EMBL" id="QIH42964.1"/>
    </source>
</evidence>
<proteinExistence type="inferred from homology"/>
<dbReference type="GO" id="GO:0009276">
    <property type="term" value="C:Gram-negative-bacterium-type cell wall"/>
    <property type="evidence" value="ECO:0007669"/>
    <property type="project" value="InterPro"/>
</dbReference>
<dbReference type="GO" id="GO:0036380">
    <property type="term" value="F:UDP-N-acetylglucosamine-undecaprenyl-phosphate N-acetylglucosaminephosphotransferase activity"/>
    <property type="evidence" value="ECO:0007669"/>
    <property type="project" value="UniProtKB-UniRule"/>
</dbReference>
<dbReference type="InterPro" id="IPR012750">
    <property type="entry name" value="ECA_WecA-rel"/>
</dbReference>
<reference evidence="14 15" key="1">
    <citation type="submission" date="2020-02" db="EMBL/GenBank/DDBJ databases">
        <title>A complete genome of a marine bacterium Vibrio sp. ZWAL4003 isolated from the mangrove sediment with the ability to degrade polysaccharides.</title>
        <authorList>
            <person name="Wu J."/>
            <person name="Qu W."/>
            <person name="Zeng R."/>
        </authorList>
    </citation>
    <scope>NUCLEOTIDE SEQUENCE [LARGE SCALE GENOMIC DNA]</scope>
    <source>
        <strain evidence="14 15">ZWAL4003</strain>
    </source>
</reference>
<dbReference type="KEGG" id="vzi:G5S32_13870"/>
<comment type="cofactor">
    <cofactor evidence="12 13">
        <name>Mg(2+)</name>
        <dbReference type="ChEBI" id="CHEBI:18420"/>
    </cofactor>
</comment>
<feature type="transmembrane region" description="Helical" evidence="12">
    <location>
        <begin position="133"/>
        <end position="151"/>
    </location>
</feature>
<evidence type="ECO:0000256" key="8">
    <source>
        <dbReference type="ARBA" id="ARBA00022985"/>
    </source>
</evidence>
<comment type="subcellular location">
    <subcellularLocation>
        <location evidence="12">Cell inner membrane</location>
        <topology evidence="12">Multi-pass membrane protein</topology>
    </subcellularLocation>
    <subcellularLocation>
        <location evidence="1">Cell membrane</location>
        <topology evidence="1">Multi-pass membrane protein</topology>
    </subcellularLocation>
</comment>
<feature type="binding site" evidence="13">
    <location>
        <position position="215"/>
    </location>
    <ligand>
        <name>Mg(2+)</name>
        <dbReference type="ChEBI" id="CHEBI:18420"/>
    </ligand>
</feature>
<organism evidence="14 15">
    <name type="scientific">Vibrio ziniensis</name>
    <dbReference type="NCBI Taxonomy" id="2711221"/>
    <lineage>
        <taxon>Bacteria</taxon>
        <taxon>Pseudomonadati</taxon>
        <taxon>Pseudomonadota</taxon>
        <taxon>Gammaproteobacteria</taxon>
        <taxon>Vibrionales</taxon>
        <taxon>Vibrionaceae</taxon>
        <taxon>Vibrio</taxon>
    </lineage>
</organism>
<evidence type="ECO:0000256" key="2">
    <source>
        <dbReference type="ARBA" id="ARBA00022475"/>
    </source>
</evidence>
<dbReference type="PANTHER" id="PTHR22926">
    <property type="entry name" value="PHOSPHO-N-ACETYLMURAMOYL-PENTAPEPTIDE-TRANSFERASE"/>
    <property type="match status" value="1"/>
</dbReference>
<keyword evidence="3 12" id="KW-0997">Cell inner membrane</keyword>
<protein>
    <recommendedName>
        <fullName evidence="12">Undecaprenyl-phosphate alpha-N-acetylglucosaminyl 1-phosphate transferase</fullName>
        <ecNumber evidence="12">2.7.8.33</ecNumber>
    </recommendedName>
    <alternativeName>
        <fullName evidence="12">UDP-GlcNAc:undecaprenyl-phosphate GlcNAc-1-phosphate transferase</fullName>
    </alternativeName>
    <alternativeName>
        <fullName evidence="12">Undecaprenyl-phosphate GlcNAc-1-phosphate transferase</fullName>
    </alternativeName>
</protein>
<dbReference type="GO" id="GO:0000287">
    <property type="term" value="F:magnesium ion binding"/>
    <property type="evidence" value="ECO:0007669"/>
    <property type="project" value="InterPro"/>
</dbReference>
<sequence>MLTSLIDLAFLFFFSFTTLFFLRKFAKTIGLVDKPNARKLHEGVIPLVGGISICCSLLYFLFNNPNIIPHTPLYAGCILLLVIVGALDDRFDISFQVRFFVQAGLSVAMMTIGNIELHNIGNIFGSGNVTLGWFGYVVTILSVVGAINAYNMVDGIDGLLGGMSIVTFGGLGILVALDGQMNIAYLCLVLVVITLPYILLNLGALGRKRKVFMGDAGSMLIGFTVIWLLLLSSQNGTEPPIRPVTALWLIAVPLMDMAAIMIRRVRRGDSPFKPDREHLHHICQRLGLSTTHTLITICLIASALAGFGIWGEINEISETIMFYCFMICFMAYALMLNYIWRVTTWVRALNTN</sequence>
<evidence type="ECO:0000256" key="11">
    <source>
        <dbReference type="ARBA" id="ARBA00023211"/>
    </source>
</evidence>
<keyword evidence="13" id="KW-0479">Metal-binding</keyword>
<keyword evidence="5 12" id="KW-0808">Transferase</keyword>
<dbReference type="GO" id="GO:0016757">
    <property type="term" value="F:glycosyltransferase activity"/>
    <property type="evidence" value="ECO:0007669"/>
    <property type="project" value="UniProtKB-KW"/>
</dbReference>
<keyword evidence="15" id="KW-1185">Reference proteome</keyword>
<dbReference type="UniPathway" id="UPA00281"/>
<dbReference type="Proteomes" id="UP000503003">
    <property type="component" value="Chromosome 1"/>
</dbReference>
<evidence type="ECO:0000256" key="5">
    <source>
        <dbReference type="ARBA" id="ARBA00022679"/>
    </source>
</evidence>
<dbReference type="GO" id="GO:0071555">
    <property type="term" value="P:cell wall organization"/>
    <property type="evidence" value="ECO:0007669"/>
    <property type="project" value="TreeGrafter"/>
</dbReference>
<feature type="transmembrane region" description="Helical" evidence="12">
    <location>
        <begin position="67"/>
        <end position="87"/>
    </location>
</feature>
<feature type="binding site" evidence="13">
    <location>
        <position position="151"/>
    </location>
    <ligand>
        <name>Mg(2+)</name>
        <dbReference type="ChEBI" id="CHEBI:18420"/>
    </ligand>
</feature>
<keyword evidence="2 12" id="KW-1003">Cell membrane</keyword>
<keyword evidence="11 12" id="KW-0464">Manganese</keyword>
<feature type="transmembrane region" description="Helical" evidence="12">
    <location>
        <begin position="158"/>
        <end position="177"/>
    </location>
</feature>
<dbReference type="PANTHER" id="PTHR22926:SF3">
    <property type="entry name" value="UNDECAPRENYL-PHOSPHATE ALPHA-N-ACETYLGLUCOSAMINYL 1-PHOSPHATE TRANSFERASE"/>
    <property type="match status" value="1"/>
</dbReference>
<evidence type="ECO:0000256" key="9">
    <source>
        <dbReference type="ARBA" id="ARBA00022989"/>
    </source>
</evidence>
<dbReference type="AlphaFoldDB" id="A0A6G7CLK9"/>
<dbReference type="GO" id="GO:0009243">
    <property type="term" value="P:O antigen biosynthetic process"/>
    <property type="evidence" value="ECO:0007669"/>
    <property type="project" value="UniProtKB-UniRule"/>
</dbReference>
<dbReference type="HAMAP" id="MF_02030">
    <property type="entry name" value="WecA_Gammaproteo"/>
    <property type="match status" value="1"/>
</dbReference>
<evidence type="ECO:0000256" key="13">
    <source>
        <dbReference type="PIRSR" id="PIRSR600715-1"/>
    </source>
</evidence>
<evidence type="ECO:0000256" key="12">
    <source>
        <dbReference type="HAMAP-Rule" id="MF_02030"/>
    </source>
</evidence>
<accession>A0A6G7CLK9</accession>
<dbReference type="EMBL" id="CP049331">
    <property type="protein sequence ID" value="QIH42964.1"/>
    <property type="molecule type" value="Genomic_DNA"/>
</dbReference>
<keyword evidence="8 12" id="KW-0448">Lipopolysaccharide biosynthesis</keyword>
<dbReference type="GO" id="GO:0044038">
    <property type="term" value="P:cell wall macromolecule biosynthetic process"/>
    <property type="evidence" value="ECO:0007669"/>
    <property type="project" value="TreeGrafter"/>
</dbReference>
<gene>
    <name evidence="12 14" type="primary">wecA</name>
    <name evidence="14" type="ORF">G5S32_13870</name>
</gene>
<feature type="transmembrane region" description="Helical" evidence="12">
    <location>
        <begin position="43"/>
        <end position="61"/>
    </location>
</feature>
<keyword evidence="6 12" id="KW-0812">Transmembrane</keyword>
<keyword evidence="7 12" id="KW-0460">Magnesium</keyword>
<evidence type="ECO:0000256" key="3">
    <source>
        <dbReference type="ARBA" id="ARBA00022519"/>
    </source>
</evidence>
<dbReference type="GO" id="GO:0005886">
    <property type="term" value="C:plasma membrane"/>
    <property type="evidence" value="ECO:0007669"/>
    <property type="project" value="UniProtKB-SubCell"/>
</dbReference>
<feature type="transmembrane region" description="Helical" evidence="12">
    <location>
        <begin position="212"/>
        <end position="233"/>
    </location>
</feature>
<comment type="similarity">
    <text evidence="12">Belongs to the glycosyltransferase 4 family. WecA subfamily.</text>
</comment>
<evidence type="ECO:0000256" key="10">
    <source>
        <dbReference type="ARBA" id="ARBA00023136"/>
    </source>
</evidence>
<evidence type="ECO:0000256" key="1">
    <source>
        <dbReference type="ARBA" id="ARBA00004651"/>
    </source>
</evidence>
<feature type="transmembrane region" description="Helical" evidence="12">
    <location>
        <begin position="99"/>
        <end position="121"/>
    </location>
</feature>
<comment type="catalytic activity">
    <reaction evidence="12">
        <text>di-trans,octa-cis-undecaprenyl phosphate + UDP-N-acetyl-alpha-D-glucosamine = N-acetyl-alpha-D-glucosaminyl-di-trans,octa-cis-undecaprenyl diphosphate + UMP</text>
        <dbReference type="Rhea" id="RHEA:28090"/>
        <dbReference type="ChEBI" id="CHEBI:57705"/>
        <dbReference type="ChEBI" id="CHEBI:57865"/>
        <dbReference type="ChEBI" id="CHEBI:60392"/>
        <dbReference type="ChEBI" id="CHEBI:62959"/>
        <dbReference type="EC" id="2.7.8.33"/>
    </reaction>
</comment>
<keyword evidence="9 12" id="KW-1133">Transmembrane helix</keyword>
<comment type="cofactor">
    <cofactor evidence="12">
        <name>Mn(2+)</name>
        <dbReference type="ChEBI" id="CHEBI:29035"/>
    </cofactor>
</comment>
<dbReference type="EC" id="2.7.8.33" evidence="12"/>
<dbReference type="CDD" id="cd06853">
    <property type="entry name" value="GT_WecA_like"/>
    <property type="match status" value="1"/>
</dbReference>
<dbReference type="RefSeq" id="WP_165312509.1">
    <property type="nucleotide sequence ID" value="NZ_CP049331.1"/>
</dbReference>
<evidence type="ECO:0000256" key="6">
    <source>
        <dbReference type="ARBA" id="ARBA00022692"/>
    </source>
</evidence>
<comment type="function">
    <text evidence="12">Catalyzes the transfer of the GlcNAc-1-phosphate moiety from UDP-GlcNAc onto the carrier lipid undecaprenyl phosphate (C55-P), yielding GlcNAc-pyrophosphoryl-undecaprenyl (GlcNAc-PP-C55).</text>
</comment>
<feature type="transmembrane region" description="Helical" evidence="12">
    <location>
        <begin position="6"/>
        <end position="22"/>
    </location>
</feature>
<dbReference type="NCBIfam" id="TIGR02380">
    <property type="entry name" value="ECA_wecA"/>
    <property type="match status" value="1"/>
</dbReference>
<keyword evidence="4 12" id="KW-0328">Glycosyltransferase</keyword>
<name>A0A6G7CLK9_9VIBR</name>
<feature type="transmembrane region" description="Helical" evidence="12">
    <location>
        <begin position="245"/>
        <end position="265"/>
    </location>
</feature>
<evidence type="ECO:0000256" key="4">
    <source>
        <dbReference type="ARBA" id="ARBA00022676"/>
    </source>
</evidence>